<organism evidence="2 3">
    <name type="scientific">Pedobacter antarcticus 4BY</name>
    <dbReference type="NCBI Taxonomy" id="1358423"/>
    <lineage>
        <taxon>Bacteria</taxon>
        <taxon>Pseudomonadati</taxon>
        <taxon>Bacteroidota</taxon>
        <taxon>Sphingobacteriia</taxon>
        <taxon>Sphingobacteriales</taxon>
        <taxon>Sphingobacteriaceae</taxon>
        <taxon>Pedobacter</taxon>
    </lineage>
</organism>
<dbReference type="RefSeq" id="WP_037443419.1">
    <property type="nucleotide sequence ID" value="NZ_JNFF01000105.1"/>
</dbReference>
<keyword evidence="1" id="KW-0175">Coiled coil</keyword>
<evidence type="ECO:0000256" key="1">
    <source>
        <dbReference type="SAM" id="Coils"/>
    </source>
</evidence>
<accession>A0A081PDM2</accession>
<evidence type="ECO:0000313" key="2">
    <source>
        <dbReference type="EMBL" id="KEQ28795.1"/>
    </source>
</evidence>
<dbReference type="EMBL" id="JNFF01000105">
    <property type="protein sequence ID" value="KEQ28795.1"/>
    <property type="molecule type" value="Genomic_DNA"/>
</dbReference>
<evidence type="ECO:0000313" key="3">
    <source>
        <dbReference type="Proteomes" id="UP000028007"/>
    </source>
</evidence>
<proteinExistence type="predicted"/>
<dbReference type="AlphaFoldDB" id="A0A081PDM2"/>
<dbReference type="Proteomes" id="UP000028007">
    <property type="component" value="Unassembled WGS sequence"/>
</dbReference>
<name>A0A081PDM2_9SPHI</name>
<gene>
    <name evidence="2" type="ORF">N180_19715</name>
</gene>
<reference evidence="2 3" key="1">
    <citation type="journal article" date="1992" name="Int. J. Syst. Bacteriol.">
        <title>Sphingobacterium antarcticus sp. nov. a Psychrotrophic Bacterium from the Soils of Schirmacher Oasis, Antarctica.</title>
        <authorList>
            <person name="Shivaji S."/>
            <person name="Ray M.K."/>
            <person name="Rao N.S."/>
            <person name="Saiserr L."/>
            <person name="Jagannadham M.V."/>
            <person name="Kumar G.S."/>
            <person name="Reddy G."/>
            <person name="Bhargava P.M."/>
        </authorList>
    </citation>
    <scope>NUCLEOTIDE SEQUENCE [LARGE SCALE GENOMIC DNA]</scope>
    <source>
        <strain evidence="2 3">4BY</strain>
    </source>
</reference>
<protein>
    <submittedName>
        <fullName evidence="2">Uncharacterized protein</fullName>
    </submittedName>
</protein>
<feature type="coiled-coil region" evidence="1">
    <location>
        <begin position="57"/>
        <end position="91"/>
    </location>
</feature>
<keyword evidence="3" id="KW-1185">Reference proteome</keyword>
<comment type="caution">
    <text evidence="2">The sequence shown here is derived from an EMBL/GenBank/DDBJ whole genome shotgun (WGS) entry which is preliminary data.</text>
</comment>
<sequence length="101" mass="11506">MLDVLNEPKTWSEIKLRKPSAEICDAMQLIISDFSEISASKALEKLIVNYPKQKERIQVLEASGKEQRQQISQLEAELAEQKKLVAAIRQSYKNFTALLSD</sequence>